<proteinExistence type="predicted"/>
<keyword evidence="2" id="KW-1185">Reference proteome</keyword>
<dbReference type="Proteomes" id="UP000278807">
    <property type="component" value="Unassembled WGS sequence"/>
</dbReference>
<dbReference type="AlphaFoldDB" id="A0A0R3TC55"/>
<gene>
    <name evidence="1" type="ORF">HNAJ_LOCUS4642</name>
</gene>
<dbReference type="WBParaSite" id="HNAJ_0000464401-mRNA-1">
    <property type="protein sequence ID" value="HNAJ_0000464401-mRNA-1"/>
    <property type="gene ID" value="HNAJ_0000464401"/>
</dbReference>
<organism evidence="3">
    <name type="scientific">Rodentolepis nana</name>
    <name type="common">Dwarf tapeworm</name>
    <name type="synonym">Hymenolepis nana</name>
    <dbReference type="NCBI Taxonomy" id="102285"/>
    <lineage>
        <taxon>Eukaryota</taxon>
        <taxon>Metazoa</taxon>
        <taxon>Spiralia</taxon>
        <taxon>Lophotrochozoa</taxon>
        <taxon>Platyhelminthes</taxon>
        <taxon>Cestoda</taxon>
        <taxon>Eucestoda</taxon>
        <taxon>Cyclophyllidea</taxon>
        <taxon>Hymenolepididae</taxon>
        <taxon>Rodentolepis</taxon>
    </lineage>
</organism>
<sequence length="84" mass="9567">MKNTPSVFFTFLRESNLKVTIRAAFRRPVSLKVSDTPGGRGLFMKDKPCFHLHWSTFCADKTLTRYSFTLEELPLLPVKSSCAP</sequence>
<name>A0A0R3TC55_RODNA</name>
<reference evidence="1 2" key="2">
    <citation type="submission" date="2018-11" db="EMBL/GenBank/DDBJ databases">
        <authorList>
            <consortium name="Pathogen Informatics"/>
        </authorList>
    </citation>
    <scope>NUCLEOTIDE SEQUENCE [LARGE SCALE GENOMIC DNA]</scope>
</reference>
<dbReference type="EMBL" id="UZAE01003416">
    <property type="protein sequence ID" value="VDO00502.1"/>
    <property type="molecule type" value="Genomic_DNA"/>
</dbReference>
<accession>A0A0R3TC55</accession>
<evidence type="ECO:0000313" key="2">
    <source>
        <dbReference type="Proteomes" id="UP000278807"/>
    </source>
</evidence>
<evidence type="ECO:0000313" key="3">
    <source>
        <dbReference type="WBParaSite" id="HNAJ_0000464401-mRNA-1"/>
    </source>
</evidence>
<protein>
    <submittedName>
        <fullName evidence="1 3">Uncharacterized protein</fullName>
    </submittedName>
</protein>
<evidence type="ECO:0000313" key="1">
    <source>
        <dbReference type="EMBL" id="VDO00502.1"/>
    </source>
</evidence>
<reference evidence="3" key="1">
    <citation type="submission" date="2017-02" db="UniProtKB">
        <authorList>
            <consortium name="WormBaseParasite"/>
        </authorList>
    </citation>
    <scope>IDENTIFICATION</scope>
</reference>